<gene>
    <name evidence="2" type="ORF">ASAP_1559</name>
</gene>
<dbReference type="RefSeq" id="WP_023977215.1">
    <property type="nucleotide sequence ID" value="NZ_CBLX010000009.1"/>
</dbReference>
<evidence type="ECO:0000313" key="3">
    <source>
        <dbReference type="Proteomes" id="UP000027583"/>
    </source>
</evidence>
<feature type="region of interest" description="Disordered" evidence="1">
    <location>
        <begin position="37"/>
        <end position="63"/>
    </location>
</feature>
<sequence length="157" mass="17838">MSDTKNCECCSRLIAREMDVSDHNWSRRRFCTEKCRKKDERDRLKEEKSKAPKKRYHNTPISEDEAKQFADLVKSGVSAEKATKQVGRSSAMTIMNRAVAFGFIERPERVAPPVVEDKPKITRIDPLPPGDPATWGAIMPDMKWEAALSDTRQMGAI</sequence>
<dbReference type="AlphaFoldDB" id="A0A060QEP7"/>
<name>A0A060QEP7_9PROT</name>
<evidence type="ECO:0000256" key="1">
    <source>
        <dbReference type="SAM" id="MobiDB-lite"/>
    </source>
</evidence>
<protein>
    <submittedName>
        <fullName evidence="2">Uncharacterized protein</fullName>
    </submittedName>
</protein>
<dbReference type="Proteomes" id="UP000027583">
    <property type="component" value="Unassembled WGS sequence"/>
</dbReference>
<reference evidence="2 3" key="1">
    <citation type="journal article" date="2014" name="Genome Biol. Evol.">
        <title>Acetic acid bacteria genomes reveal functional traits for adaptation to life in insect guts.</title>
        <authorList>
            <person name="Chouaia B."/>
            <person name="Gaiarsa S."/>
            <person name="Crotti E."/>
            <person name="Comandatore F."/>
            <person name="Degli Esposti M."/>
            <person name="Ricci I."/>
            <person name="Alma A."/>
            <person name="Favia G."/>
            <person name="Bandi C."/>
            <person name="Daffonchio D."/>
        </authorList>
    </citation>
    <scope>NUCLEOTIDE SEQUENCE [LARGE SCALE GENOMIC DNA]</scope>
    <source>
        <strain evidence="2 3">SF2.1</strain>
    </source>
</reference>
<accession>A0A060QEP7</accession>
<feature type="compositionally biased region" description="Basic and acidic residues" evidence="1">
    <location>
        <begin position="37"/>
        <end position="50"/>
    </location>
</feature>
<organism evidence="2 3">
    <name type="scientific">Asaia bogorensis</name>
    <dbReference type="NCBI Taxonomy" id="91915"/>
    <lineage>
        <taxon>Bacteria</taxon>
        <taxon>Pseudomonadati</taxon>
        <taxon>Pseudomonadota</taxon>
        <taxon>Alphaproteobacteria</taxon>
        <taxon>Acetobacterales</taxon>
        <taxon>Acetobacteraceae</taxon>
        <taxon>Asaia</taxon>
    </lineage>
</organism>
<evidence type="ECO:0000313" key="2">
    <source>
        <dbReference type="EMBL" id="CDG39604.1"/>
    </source>
</evidence>
<reference evidence="2 3" key="2">
    <citation type="journal article" date="2014" name="PLoS ONE">
        <title>Evolution of mitochondria reconstructed from the energy metabolism of living bacteria.</title>
        <authorList>
            <person name="Degli Esposti M."/>
            <person name="Chouaia B."/>
            <person name="Comandatore F."/>
            <person name="Crotti E."/>
            <person name="Sassera D."/>
            <person name="Lievens P.M."/>
            <person name="Daffonchio D."/>
            <person name="Bandi C."/>
        </authorList>
    </citation>
    <scope>NUCLEOTIDE SEQUENCE [LARGE SCALE GENOMIC DNA]</scope>
    <source>
        <strain evidence="2 3">SF2.1</strain>
    </source>
</reference>
<proteinExistence type="predicted"/>
<comment type="caution">
    <text evidence="2">The sequence shown here is derived from an EMBL/GenBank/DDBJ whole genome shotgun (WGS) entry which is preliminary data.</text>
</comment>
<dbReference type="EMBL" id="CBLX010000009">
    <property type="protein sequence ID" value="CDG39604.1"/>
    <property type="molecule type" value="Genomic_DNA"/>
</dbReference>